<evidence type="ECO:0000256" key="2">
    <source>
        <dbReference type="ARBA" id="ARBA00006275"/>
    </source>
</evidence>
<evidence type="ECO:0000256" key="3">
    <source>
        <dbReference type="ARBA" id="ARBA00022729"/>
    </source>
</evidence>
<evidence type="ECO:0000256" key="1">
    <source>
        <dbReference type="ARBA" id="ARBA00004442"/>
    </source>
</evidence>
<dbReference type="Pfam" id="PF07980">
    <property type="entry name" value="SusD_RagB"/>
    <property type="match status" value="1"/>
</dbReference>
<dbReference type="AlphaFoldDB" id="A0A212JG24"/>
<reference evidence="8" key="1">
    <citation type="submission" date="2016-04" db="EMBL/GenBank/DDBJ databases">
        <authorList>
            <person name="Evans L.H."/>
            <person name="Alamgir A."/>
            <person name="Owens N."/>
            <person name="Weber N.D."/>
            <person name="Virtaneva K."/>
            <person name="Barbian K."/>
            <person name="Babar A."/>
            <person name="Rosenke K."/>
        </authorList>
    </citation>
    <scope>NUCLEOTIDE SEQUENCE</scope>
    <source>
        <strain evidence="8">86-1</strain>
    </source>
</reference>
<keyword evidence="5" id="KW-0998">Cell outer membrane</keyword>
<dbReference type="EMBL" id="FLUM01000001">
    <property type="protein sequence ID" value="SBV98205.1"/>
    <property type="molecule type" value="Genomic_DNA"/>
</dbReference>
<evidence type="ECO:0000256" key="4">
    <source>
        <dbReference type="ARBA" id="ARBA00023136"/>
    </source>
</evidence>
<dbReference type="GO" id="GO:0009279">
    <property type="term" value="C:cell outer membrane"/>
    <property type="evidence" value="ECO:0007669"/>
    <property type="project" value="UniProtKB-SubCell"/>
</dbReference>
<accession>A0A212JG24</accession>
<comment type="similarity">
    <text evidence="2">Belongs to the SusD family.</text>
</comment>
<organism evidence="8">
    <name type="scientific">uncultured Dysgonomonas sp</name>
    <dbReference type="NCBI Taxonomy" id="206096"/>
    <lineage>
        <taxon>Bacteria</taxon>
        <taxon>Pseudomonadati</taxon>
        <taxon>Bacteroidota</taxon>
        <taxon>Bacteroidia</taxon>
        <taxon>Bacteroidales</taxon>
        <taxon>Dysgonomonadaceae</taxon>
        <taxon>Dysgonomonas</taxon>
        <taxon>environmental samples</taxon>
    </lineage>
</organism>
<dbReference type="SUPFAM" id="SSF48452">
    <property type="entry name" value="TPR-like"/>
    <property type="match status" value="1"/>
</dbReference>
<feature type="domain" description="SusD-like N-terminal" evidence="7">
    <location>
        <begin position="59"/>
        <end position="221"/>
    </location>
</feature>
<feature type="domain" description="RagB/SusD" evidence="6">
    <location>
        <begin position="297"/>
        <end position="554"/>
    </location>
</feature>
<name>A0A212JG24_9BACT</name>
<evidence type="ECO:0000256" key="5">
    <source>
        <dbReference type="ARBA" id="ARBA00023237"/>
    </source>
</evidence>
<dbReference type="PROSITE" id="PS51257">
    <property type="entry name" value="PROKAR_LIPOPROTEIN"/>
    <property type="match status" value="1"/>
</dbReference>
<proteinExistence type="inferred from homology"/>
<evidence type="ECO:0000259" key="7">
    <source>
        <dbReference type="Pfam" id="PF14322"/>
    </source>
</evidence>
<dbReference type="InterPro" id="IPR011990">
    <property type="entry name" value="TPR-like_helical_dom_sf"/>
</dbReference>
<evidence type="ECO:0000259" key="6">
    <source>
        <dbReference type="Pfam" id="PF07980"/>
    </source>
</evidence>
<evidence type="ECO:0000313" key="8">
    <source>
        <dbReference type="EMBL" id="SBV98205.1"/>
    </source>
</evidence>
<keyword evidence="3" id="KW-0732">Signal</keyword>
<dbReference type="InterPro" id="IPR033985">
    <property type="entry name" value="SusD-like_N"/>
</dbReference>
<comment type="subcellular location">
    <subcellularLocation>
        <location evidence="1">Cell outer membrane</location>
    </subcellularLocation>
</comment>
<dbReference type="Gene3D" id="1.25.40.390">
    <property type="match status" value="1"/>
</dbReference>
<protein>
    <recommendedName>
        <fullName evidence="9">RagB/SusD family nutrient uptake outer membrane protein</fullName>
    </recommendedName>
</protein>
<dbReference type="Pfam" id="PF14322">
    <property type="entry name" value="SusD-like_3"/>
    <property type="match status" value="1"/>
</dbReference>
<keyword evidence="4" id="KW-0472">Membrane</keyword>
<gene>
    <name evidence="8" type="ORF">KL86DYS1_12109</name>
</gene>
<sequence length="554" mass="64114">MNMRKLLYIATILAGILFFSSCEDLDREPRDKFTDAKYWTSESKAMLVVNMAYNQMYNAGIMWRDEFLGDNMVHTYGSSDPSTIRRGQATPSLDLFKNEWKDSYGGIKTCHVFLKNIDRIPGLSDNAKNRMIDEIRFIRAFIYFRMTNYYGDVPFFTSELSLEDSYDINRTSRATIMEFIHTELEDILNRGYLPKVDNLPVAENGRITLGAACAFQARAYLYENNYEKVKLYAGRLIKEQDKYGQYKLFEYSQNPEQSYFRLFTPEQEYNREVILDITYVPELKTWTDMKGMAPISKHAEISADNPTQELVDSYLTINGLPVKGADKDPEYDENNPYVNRDSRLWGTVVYDNYEWLNKDGSIDIIKTKLGSGTSDSYKGMLELQTKTGYYVRKYYDWNMGANMKNSTNIIMFRYADVLLMYAEACNELDKISSEDWGLTIKPIRARAGHTTAVALDYPGAKSKQQLQDIIRNERRVELALEGLRWFDIKRWKIGDQVLNGYLHGFKFGGSSSSIDGGYLRAGEYKFNNTRDYLWSVPLSQMDINPNLKPNNPGY</sequence>
<dbReference type="InterPro" id="IPR012944">
    <property type="entry name" value="SusD_RagB_dom"/>
</dbReference>
<evidence type="ECO:0008006" key="9">
    <source>
        <dbReference type="Google" id="ProtNLM"/>
    </source>
</evidence>